<accession>A0AA43QJ40</accession>
<evidence type="ECO:0000313" key="4">
    <source>
        <dbReference type="Proteomes" id="UP001161017"/>
    </source>
</evidence>
<dbReference type="GO" id="GO:0016192">
    <property type="term" value="P:vesicle-mediated transport"/>
    <property type="evidence" value="ECO:0007669"/>
    <property type="project" value="InterPro"/>
</dbReference>
<evidence type="ECO:0000256" key="1">
    <source>
        <dbReference type="ARBA" id="ARBA00009884"/>
    </source>
</evidence>
<feature type="region of interest" description="Disordered" evidence="2">
    <location>
        <begin position="617"/>
        <end position="713"/>
    </location>
</feature>
<evidence type="ECO:0000256" key="2">
    <source>
        <dbReference type="SAM" id="MobiDB-lite"/>
    </source>
</evidence>
<dbReference type="PIRSF" id="PIRSF005715">
    <property type="entry name" value="VPS45_Sec1"/>
    <property type="match status" value="1"/>
</dbReference>
<organism evidence="3 4">
    <name type="scientific">Ramalina farinacea</name>
    <dbReference type="NCBI Taxonomy" id="258253"/>
    <lineage>
        <taxon>Eukaryota</taxon>
        <taxon>Fungi</taxon>
        <taxon>Dikarya</taxon>
        <taxon>Ascomycota</taxon>
        <taxon>Pezizomycotina</taxon>
        <taxon>Lecanoromycetes</taxon>
        <taxon>OSLEUM clade</taxon>
        <taxon>Lecanoromycetidae</taxon>
        <taxon>Lecanorales</taxon>
        <taxon>Lecanorineae</taxon>
        <taxon>Ramalinaceae</taxon>
        <taxon>Ramalina</taxon>
    </lineage>
</organism>
<dbReference type="InterPro" id="IPR001619">
    <property type="entry name" value="Sec1-like"/>
</dbReference>
<dbReference type="EMBL" id="JAPUFD010000003">
    <property type="protein sequence ID" value="MDI1486289.1"/>
    <property type="molecule type" value="Genomic_DNA"/>
</dbReference>
<dbReference type="Proteomes" id="UP001161017">
    <property type="component" value="Unassembled WGS sequence"/>
</dbReference>
<sequence length="713" mass="80250">MASSAIAIQQEILLDAISSTARGEWKVLVLDSGSRRIVDNTVREDDILKENVTNIEQIEDRRPMNPEMDAIFILSPLPHIVDCLMADFERRRYRRAYVIWTSLLPPEERARIDQSRMAMQQIAVMKVLNVDFYPRESHLITFRDPWSFPTLFHPACNNLVRKHLDDLSQKIVSVCVSLGEYPTIRYHSPKNPTHEASVLCSHLARFGQLELDQYAKYHEDFPPPSPRPRGALIITDRSMDLFAPIIHEFTYQAMVHDLLPLIEGDKIMYKTSLQENGGTGSAKNVEIGEKDALWVNNRHLHMKDVLDKLASEFRAFKAKNPQFAESDNPSSLNNIKDMLAGLPQYQEGKEQFSLHLNMASDAMAVFQKRKLGEIASVEQSLATCLDEDFKKPKNVADQVVRLLDESDVASPDRLRLIMQYVLYRDGLLPSDAMKLLAHAQLPSQDAEVIQNLELIGAHTTRALKDPRPLAQPPFGRKQAPANANEEESGLSRYEPSMKLMLEEHIRGTLDQLSYPFTKPHLDGADGMLGQETVSQASLRSAKPTWARTRPSAREPSQRIIVFMAGGATYSESRACYQISEAFNKDVFLTTSHMLTPSLYLRQVGDLSVDKRRLNLPAEQPKPKAPAHLFEREPPPPQPVPKEAPPISRSPQPPMASMANMNISNSHGSSNGSANIPAAQASSSQTQSNSNGRLSKDKDKEKEKKKRHFFSSKK</sequence>
<feature type="compositionally biased region" description="Basic residues" evidence="2">
    <location>
        <begin position="702"/>
        <end position="713"/>
    </location>
</feature>
<dbReference type="PANTHER" id="PTHR11679">
    <property type="entry name" value="VESICLE PROTEIN SORTING-ASSOCIATED"/>
    <property type="match status" value="1"/>
</dbReference>
<dbReference type="Gene3D" id="3.90.830.10">
    <property type="entry name" value="Syntaxin Binding Protein 1, Chain A, domain 2"/>
    <property type="match status" value="1"/>
</dbReference>
<gene>
    <name evidence="3" type="primary">sec1</name>
    <name evidence="3" type="ORF">OHK93_005516</name>
</gene>
<dbReference type="InterPro" id="IPR043127">
    <property type="entry name" value="Sec-1-like_dom3a"/>
</dbReference>
<dbReference type="InterPro" id="IPR043154">
    <property type="entry name" value="Sec-1-like_dom1"/>
</dbReference>
<dbReference type="SUPFAM" id="SSF56815">
    <property type="entry name" value="Sec1/munc18-like (SM) proteins"/>
    <property type="match status" value="1"/>
</dbReference>
<feature type="region of interest" description="Disordered" evidence="2">
    <location>
        <begin position="464"/>
        <end position="491"/>
    </location>
</feature>
<comment type="caution">
    <text evidence="3">The sequence shown here is derived from an EMBL/GenBank/DDBJ whole genome shotgun (WGS) entry which is preliminary data.</text>
</comment>
<feature type="compositionally biased region" description="Low complexity" evidence="2">
    <location>
        <begin position="659"/>
        <end position="690"/>
    </location>
</feature>
<dbReference type="Pfam" id="PF00995">
    <property type="entry name" value="Sec1"/>
    <property type="match status" value="1"/>
</dbReference>
<dbReference type="InterPro" id="IPR036045">
    <property type="entry name" value="Sec1-like_sf"/>
</dbReference>
<feature type="compositionally biased region" description="Pro residues" evidence="2">
    <location>
        <begin position="634"/>
        <end position="643"/>
    </location>
</feature>
<reference evidence="3" key="1">
    <citation type="journal article" date="2023" name="Genome Biol. Evol.">
        <title>First Whole Genome Sequence and Flow Cytometry Genome Size Data for the Lichen-Forming Fungus Ramalina farinacea (Ascomycota).</title>
        <authorList>
            <person name="Llewellyn T."/>
            <person name="Mian S."/>
            <person name="Hill R."/>
            <person name="Leitch I.J."/>
            <person name="Gaya E."/>
        </authorList>
    </citation>
    <scope>NUCLEOTIDE SEQUENCE</scope>
    <source>
        <strain evidence="3">LIQ254RAFAR</strain>
    </source>
</reference>
<proteinExistence type="inferred from homology"/>
<name>A0AA43QJ40_9LECA</name>
<keyword evidence="4" id="KW-1185">Reference proteome</keyword>
<comment type="similarity">
    <text evidence="1">Belongs to the STXBP/unc-18/SEC1 family.</text>
</comment>
<evidence type="ECO:0000313" key="3">
    <source>
        <dbReference type="EMBL" id="MDI1486289.1"/>
    </source>
</evidence>
<dbReference type="InterPro" id="IPR027482">
    <property type="entry name" value="Sec1-like_dom2"/>
</dbReference>
<dbReference type="Gene3D" id="3.40.50.2060">
    <property type="match status" value="1"/>
</dbReference>
<protein>
    <submittedName>
        <fullName evidence="3">Syntaxin binding protein 1</fullName>
    </submittedName>
</protein>
<dbReference type="Gene3D" id="1.25.40.60">
    <property type="match status" value="1"/>
</dbReference>
<dbReference type="Gene3D" id="3.40.50.1910">
    <property type="match status" value="1"/>
</dbReference>
<dbReference type="AlphaFoldDB" id="A0AA43QJ40"/>